<name>A0ABQ8UCJ4_9EUKA</name>
<accession>A0ABQ8UCJ4</accession>
<comment type="caution">
    <text evidence="1">The sequence shown here is derived from an EMBL/GenBank/DDBJ whole genome shotgun (WGS) entry which is preliminary data.</text>
</comment>
<evidence type="ECO:0000313" key="1">
    <source>
        <dbReference type="EMBL" id="KAJ4456986.1"/>
    </source>
</evidence>
<dbReference type="Proteomes" id="UP001141327">
    <property type="component" value="Unassembled WGS sequence"/>
</dbReference>
<keyword evidence="2" id="KW-1185">Reference proteome</keyword>
<gene>
    <name evidence="1" type="ORF">PAPYR_7625</name>
</gene>
<dbReference type="EMBL" id="JAPMOS010000056">
    <property type="protein sequence ID" value="KAJ4456986.1"/>
    <property type="molecule type" value="Genomic_DNA"/>
</dbReference>
<sequence length="151" mass="17641">MDTRFFHITLSQTMVLPTYLMMKQAHTEWWNDELLQELLTTLRRVLPSQLAEAIQEKSARRQQEVAEWNHLTTRQMHLFYQFRSSNNFHCLLAPSKNTPGQFHEYALFKSTLHLYVAPLNARVPSLPPPNGTRLITDFLGSLPNHSNSEHQ</sequence>
<organism evidence="1 2">
    <name type="scientific">Paratrimastix pyriformis</name>
    <dbReference type="NCBI Taxonomy" id="342808"/>
    <lineage>
        <taxon>Eukaryota</taxon>
        <taxon>Metamonada</taxon>
        <taxon>Preaxostyla</taxon>
        <taxon>Paratrimastigidae</taxon>
        <taxon>Paratrimastix</taxon>
    </lineage>
</organism>
<evidence type="ECO:0000313" key="2">
    <source>
        <dbReference type="Proteomes" id="UP001141327"/>
    </source>
</evidence>
<proteinExistence type="predicted"/>
<reference evidence="1" key="1">
    <citation type="journal article" date="2022" name="bioRxiv">
        <title>Genomics of Preaxostyla Flagellates Illuminates Evolutionary Transitions and the Path Towards Mitochondrial Loss.</title>
        <authorList>
            <person name="Novak L.V.F."/>
            <person name="Treitli S.C."/>
            <person name="Pyrih J."/>
            <person name="Halakuc P."/>
            <person name="Pipaliya S.V."/>
            <person name="Vacek V."/>
            <person name="Brzon O."/>
            <person name="Soukal P."/>
            <person name="Eme L."/>
            <person name="Dacks J.B."/>
            <person name="Karnkowska A."/>
            <person name="Elias M."/>
            <person name="Hampl V."/>
        </authorList>
    </citation>
    <scope>NUCLEOTIDE SEQUENCE</scope>
    <source>
        <strain evidence="1">RCP-MX</strain>
    </source>
</reference>
<protein>
    <submittedName>
        <fullName evidence="1">Uncharacterized protein</fullName>
    </submittedName>
</protein>